<feature type="compositionally biased region" description="Polar residues" evidence="1">
    <location>
        <begin position="108"/>
        <end position="120"/>
    </location>
</feature>
<protein>
    <submittedName>
        <fullName evidence="2">Uncharacterized protein</fullName>
    </submittedName>
</protein>
<dbReference type="Proteomes" id="UP001273166">
    <property type="component" value="Unassembled WGS sequence"/>
</dbReference>
<comment type="caution">
    <text evidence="2">The sequence shown here is derived from an EMBL/GenBank/DDBJ whole genome shotgun (WGS) entry which is preliminary data.</text>
</comment>
<keyword evidence="3" id="KW-1185">Reference proteome</keyword>
<feature type="region of interest" description="Disordered" evidence="1">
    <location>
        <begin position="103"/>
        <end position="125"/>
    </location>
</feature>
<reference evidence="2" key="2">
    <citation type="submission" date="2023-06" db="EMBL/GenBank/DDBJ databases">
        <authorList>
            <consortium name="Lawrence Berkeley National Laboratory"/>
            <person name="Mondo S.J."/>
            <person name="Hensen N."/>
            <person name="Bonometti L."/>
            <person name="Westerberg I."/>
            <person name="Brannstrom I.O."/>
            <person name="Guillou S."/>
            <person name="Cros-Aarteil S."/>
            <person name="Calhoun S."/>
            <person name="Haridas S."/>
            <person name="Kuo A."/>
            <person name="Pangilinan J."/>
            <person name="Riley R."/>
            <person name="Labutti K."/>
            <person name="Andreopoulos B."/>
            <person name="Lipzen A."/>
            <person name="Chen C."/>
            <person name="Yanf M."/>
            <person name="Daum C."/>
            <person name="Ng V."/>
            <person name="Clum A."/>
            <person name="Steindorff A."/>
            <person name="Ohm R."/>
            <person name="Martin F."/>
            <person name="Silar P."/>
            <person name="Natvig D."/>
            <person name="Lalanne C."/>
            <person name="Gautier V."/>
            <person name="Ament-Velasquez S.L."/>
            <person name="Kruys A."/>
            <person name="Hutchinson M.I."/>
            <person name="Powell A.J."/>
            <person name="Barry K."/>
            <person name="Miller A.N."/>
            <person name="Grigoriev I.V."/>
            <person name="Debuchy R."/>
            <person name="Gladieux P."/>
            <person name="Thoren M.H."/>
            <person name="Johannesson H."/>
        </authorList>
    </citation>
    <scope>NUCLEOTIDE SEQUENCE</scope>
    <source>
        <strain evidence="2">CBS 333.67</strain>
    </source>
</reference>
<dbReference type="AlphaFoldDB" id="A0AAJ0H1V3"/>
<dbReference type="EMBL" id="JAUDZG010000001">
    <property type="protein sequence ID" value="KAK3310296.1"/>
    <property type="molecule type" value="Genomic_DNA"/>
</dbReference>
<gene>
    <name evidence="2" type="ORF">B0T15DRAFT_32475</name>
</gene>
<proteinExistence type="predicted"/>
<sequence length="210" mass="22772">MPYQTTRGPRYLSLLRRGAQLGDCPGASMSIVPGTAACCLRQAQGPHATASGSPEPDRTRTDCQQAVQSVGCHPGPPSRLSQRGLCTADPASFRMRQPGMAFHPKSQPPQIGNKENTNTRPAPPSLFPRPFKKLCLRQSPSATFIEAPEAYTINTGFPPAATLVSHTLSPTGTEQRKRRFTGTTSLLEGNVDSPKNRTVQQRPRRVSRGR</sequence>
<organism evidence="2 3">
    <name type="scientific">Chaetomium strumarium</name>
    <dbReference type="NCBI Taxonomy" id="1170767"/>
    <lineage>
        <taxon>Eukaryota</taxon>
        <taxon>Fungi</taxon>
        <taxon>Dikarya</taxon>
        <taxon>Ascomycota</taxon>
        <taxon>Pezizomycotina</taxon>
        <taxon>Sordariomycetes</taxon>
        <taxon>Sordariomycetidae</taxon>
        <taxon>Sordariales</taxon>
        <taxon>Chaetomiaceae</taxon>
        <taxon>Chaetomium</taxon>
    </lineage>
</organism>
<evidence type="ECO:0000313" key="2">
    <source>
        <dbReference type="EMBL" id="KAK3310296.1"/>
    </source>
</evidence>
<dbReference type="RefSeq" id="XP_062726076.1">
    <property type="nucleotide sequence ID" value="XM_062864093.1"/>
</dbReference>
<reference evidence="2" key="1">
    <citation type="journal article" date="2023" name="Mol. Phylogenet. Evol.">
        <title>Genome-scale phylogeny and comparative genomics of the fungal order Sordariales.</title>
        <authorList>
            <person name="Hensen N."/>
            <person name="Bonometti L."/>
            <person name="Westerberg I."/>
            <person name="Brannstrom I.O."/>
            <person name="Guillou S."/>
            <person name="Cros-Aarteil S."/>
            <person name="Calhoun S."/>
            <person name="Haridas S."/>
            <person name="Kuo A."/>
            <person name="Mondo S."/>
            <person name="Pangilinan J."/>
            <person name="Riley R."/>
            <person name="LaButti K."/>
            <person name="Andreopoulos B."/>
            <person name="Lipzen A."/>
            <person name="Chen C."/>
            <person name="Yan M."/>
            <person name="Daum C."/>
            <person name="Ng V."/>
            <person name="Clum A."/>
            <person name="Steindorff A."/>
            <person name="Ohm R.A."/>
            <person name="Martin F."/>
            <person name="Silar P."/>
            <person name="Natvig D.O."/>
            <person name="Lalanne C."/>
            <person name="Gautier V."/>
            <person name="Ament-Velasquez S.L."/>
            <person name="Kruys A."/>
            <person name="Hutchinson M.I."/>
            <person name="Powell A.J."/>
            <person name="Barry K."/>
            <person name="Miller A.N."/>
            <person name="Grigoriev I.V."/>
            <person name="Debuchy R."/>
            <person name="Gladieux P."/>
            <person name="Hiltunen Thoren M."/>
            <person name="Johannesson H."/>
        </authorList>
    </citation>
    <scope>NUCLEOTIDE SEQUENCE</scope>
    <source>
        <strain evidence="2">CBS 333.67</strain>
    </source>
</reference>
<evidence type="ECO:0000313" key="3">
    <source>
        <dbReference type="Proteomes" id="UP001273166"/>
    </source>
</evidence>
<accession>A0AAJ0H1V3</accession>
<name>A0AAJ0H1V3_9PEZI</name>
<evidence type="ECO:0000256" key="1">
    <source>
        <dbReference type="SAM" id="MobiDB-lite"/>
    </source>
</evidence>
<dbReference type="GeneID" id="87882922"/>
<feature type="region of interest" description="Disordered" evidence="1">
    <location>
        <begin position="168"/>
        <end position="210"/>
    </location>
</feature>